<dbReference type="PANTHER" id="PTHR33495">
    <property type="entry name" value="ANTI-SIGMA FACTOR ANTAGONIST TM_1081-RELATED-RELATED"/>
    <property type="match status" value="1"/>
</dbReference>
<dbReference type="CDD" id="cd07043">
    <property type="entry name" value="STAS_anti-anti-sigma_factors"/>
    <property type="match status" value="1"/>
</dbReference>
<dbReference type="InterPro" id="IPR036513">
    <property type="entry name" value="STAS_dom_sf"/>
</dbReference>
<comment type="caution">
    <text evidence="4">The sequence shown here is derived from an EMBL/GenBank/DDBJ whole genome shotgun (WGS) entry which is preliminary data.</text>
</comment>
<feature type="domain" description="STAS" evidence="3">
    <location>
        <begin position="17"/>
        <end position="113"/>
    </location>
</feature>
<accession>A0A2T0M650</accession>
<dbReference type="InterPro" id="IPR003658">
    <property type="entry name" value="Anti-sigma_ant"/>
</dbReference>
<keyword evidence="5" id="KW-1185">Reference proteome</keyword>
<evidence type="ECO:0000313" key="5">
    <source>
        <dbReference type="Proteomes" id="UP000238312"/>
    </source>
</evidence>
<reference evidence="4 5" key="1">
    <citation type="submission" date="2018-03" db="EMBL/GenBank/DDBJ databases">
        <title>Genomic Encyclopedia of Type Strains, Phase III (KMG-III): the genomes of soil and plant-associated and newly described type strains.</title>
        <authorList>
            <person name="Whitman W."/>
        </authorList>
    </citation>
    <scope>NUCLEOTIDE SEQUENCE [LARGE SCALE GENOMIC DNA]</scope>
    <source>
        <strain evidence="4 5">CGMCC 4.7104</strain>
    </source>
</reference>
<evidence type="ECO:0000259" key="3">
    <source>
        <dbReference type="PROSITE" id="PS50801"/>
    </source>
</evidence>
<evidence type="ECO:0000313" key="4">
    <source>
        <dbReference type="EMBL" id="PRX52912.1"/>
    </source>
</evidence>
<dbReference type="Pfam" id="PF01740">
    <property type="entry name" value="STAS"/>
    <property type="match status" value="1"/>
</dbReference>
<dbReference type="PROSITE" id="PS50801">
    <property type="entry name" value="STAS"/>
    <property type="match status" value="1"/>
</dbReference>
<comment type="similarity">
    <text evidence="1 2">Belongs to the anti-sigma-factor antagonist family.</text>
</comment>
<dbReference type="AlphaFoldDB" id="A0A2T0M650"/>
<dbReference type="PANTHER" id="PTHR33495:SF2">
    <property type="entry name" value="ANTI-SIGMA FACTOR ANTAGONIST TM_1081-RELATED"/>
    <property type="match status" value="1"/>
</dbReference>
<dbReference type="RefSeq" id="WP_106251143.1">
    <property type="nucleotide sequence ID" value="NZ_JBFAIB010000053.1"/>
</dbReference>
<protein>
    <recommendedName>
        <fullName evidence="2">Anti-sigma factor antagonist</fullName>
    </recommendedName>
</protein>
<dbReference type="GO" id="GO:0043856">
    <property type="term" value="F:anti-sigma factor antagonist activity"/>
    <property type="evidence" value="ECO:0007669"/>
    <property type="project" value="InterPro"/>
</dbReference>
<dbReference type="Proteomes" id="UP000238312">
    <property type="component" value="Unassembled WGS sequence"/>
</dbReference>
<evidence type="ECO:0000256" key="1">
    <source>
        <dbReference type="ARBA" id="ARBA00009013"/>
    </source>
</evidence>
<dbReference type="NCBIfam" id="TIGR00377">
    <property type="entry name" value="ant_ant_sig"/>
    <property type="match status" value="1"/>
</dbReference>
<evidence type="ECO:0000256" key="2">
    <source>
        <dbReference type="RuleBase" id="RU003749"/>
    </source>
</evidence>
<gene>
    <name evidence="4" type="ORF">B0I32_12930</name>
</gene>
<organism evidence="4 5">
    <name type="scientific">Nonomuraea fuscirosea</name>
    <dbReference type="NCBI Taxonomy" id="1291556"/>
    <lineage>
        <taxon>Bacteria</taxon>
        <taxon>Bacillati</taxon>
        <taxon>Actinomycetota</taxon>
        <taxon>Actinomycetes</taxon>
        <taxon>Streptosporangiales</taxon>
        <taxon>Streptosporangiaceae</taxon>
        <taxon>Nonomuraea</taxon>
    </lineage>
</organism>
<name>A0A2T0M650_9ACTN</name>
<dbReference type="SUPFAM" id="SSF52091">
    <property type="entry name" value="SpoIIaa-like"/>
    <property type="match status" value="1"/>
</dbReference>
<dbReference type="OrthoDB" id="3577449at2"/>
<dbReference type="EMBL" id="PVNG01000029">
    <property type="protein sequence ID" value="PRX52912.1"/>
    <property type="molecule type" value="Genomic_DNA"/>
</dbReference>
<dbReference type="InterPro" id="IPR002645">
    <property type="entry name" value="STAS_dom"/>
</dbReference>
<dbReference type="Gene3D" id="3.30.750.24">
    <property type="entry name" value="STAS domain"/>
    <property type="match status" value="1"/>
</dbReference>
<proteinExistence type="inferred from homology"/>
<sequence>MSPPFGVRCRSLAAGALIVVSGELDATNVGRLESFISRERRRGRPLILDLAGLTFMDSMGLQVLLLVHADIRREGGTLHLAAVQDLPARILQLTGVWDALNIHADVTEAVAAVRDLEAGSKRLRS</sequence>